<sequence length="2599" mass="284738">MPAKTYDAHIEASPRGVDSVDESWGTSCQSPDPIAVVGMGCRLPGGVSNPSELWELLINKRTGRRNFTRSRLNLPGFYHPDHQRPGSINTEGGYLLDEDPRLFDHAFFGMNTSEVMTMDPQQRKILEVAYEALESAGEPWEKFSGSNTGVYVGNFNIDHHVMQMHDIDFPLPYAPTGGSSSILANRVNYLLNLRGPSMTVDTACSSSMYALHLAVNAIRNGECDAAIVGGSNLISAPEMQLLTVKLGALSPTSTCHTFDELADGYARAEGFTALYLKRYSDAVKGDYPIRAVIRATGVNSNGRTAGISHPSVEGQENLIRQVYRTAGLPTHLTGYFECHGTGTPVGDPVEVTAIGRVFAHERLEEPLLVGSVKTNLGHSEPASGLVGLMKAILAIEHGTIPPTVGVQKLNPNIDFNATRVRVVTEATPWPQGLLRRASVNSFGYGGANGHCIVDHPSILDPTALPYTHSINAVNGTSQPYINGTVNGLASHSNEGRTNGSRMQDGPIVKSVARTTAESTRRLVLLPFSAHDPDSLSRNIAMLAEALPKLPLADVAYTLSARRSRFRHKSFAIVDRNSPEVALTMPDVTSLISANEQSPRIGFVFTGQGAQHQEMGRALFDYGIFRESIRQQDAVLQLLSFSPPWRITDVLNGECEISVHEPEISQTVCTALQIGLVDLLRSWNVRPDVTIGHSSGEMAAAYASGRLSLAEAIVTAYCRGHAIAQNARQGAMLAVGIGADTVQRYLNGVEHQVKIAAINSPSSVTLSGDVEPIHELERRFKTDEIFCRILQTGGNAYHSHHMNAIGNYYEDILTKAYGELHLYQQDAECFQRQHPVPWVSSVTPNKAMVQQIPLAYWRRNLESPVQFYEAVQNLVVQPHTAVDILVEVGPHSALQSPLKEILTKVGKENGIKPPLYLTALKRFDDGMRNILTLCGSLFCLNANVDLAAVNSNEVTEDHPIRYVHGKVCVDMPTYRFKYGEPLYYENRIAKEIRLRKHLRHDLLGVRQAGCAKESPSWRNVLRQKDLPWLKDHKLLPHAVMPGSGYVCMAIEAISQFLDTDSKSTTGAHYQLRNVSIKSAMRIPEDEIGLEVITTLQQSSISPAWFDFRISSYSPTDETWTDNASGLVKMDASLQADVALGDLSKDMDPRVIEMEDWQEKFQQIGLGYGKAFQGLSNLRADPIKKLATANVALQTTDGMLRGLESGYPIHPASLDLCHQLALIATHGGQAGSLKNAFIPVYIDEMSVWARDEIGSFGHGTATGEFKGLRGAQAKVQLLTPSSKPIVEIYNLRCVSYNGGDASTSKPGDQPAPYTRLVWKPDIALLTNEDARKLFPPTMALDDLEDTFATMDKIAACMIVDIAERFCNIDSPESHLRRFLAWVKRSVTRQHPVIHEAQRMSHEYRLAIIERLCTALGDVPDVKHTKRIYDNISEILYGTKTGIEVATQDGLLQEMYARGMGIQAGYSQLKRLLDLLGHKTPHMKILEIGAGTGGATRIALRTLGGDTAHKQYSEYHFTDVSPAFLGAAEAEFGNCKGMAYKTLDISKSPCDQGFAADYDLIIASQCLHTTQNISQTLTNARSLLKEGGKMVFLESTRTWLGHSLAYGTFPDWWPEDSEKDSPFLTREDWKVLLLNSGFSGVDIELDDYPRPLTTVSTIVTTALSTTTCVSAEIVDQGRTAYIVRKRESPDLGNLVAELQRHGYEARFQDLNTADIPDGAHVIVATDLGNAILVDGCEDDFYSVKKIIERASCLVWLTKGGIVDGSDPKPAVATGLIRMLITENQLNNYGICHLDPEGGCTSPNVSRNIVRHFLRVADGNAEREVAMYNTVPHASRLLIDDSLNERYNILHGAAQKFEQMVLQNGKPMMVDFETPGLLSSLYFREDVSFRKPLPEDYIEVQTAAVGLNWKDIAVSAGRLDMNACSSECAGTITAVGSAVKGLYPGDRVYGLAWGRFGTRPRFPSAHAQAIPQRYSFEEAATVPIVFCTAVYALKHLARVRKGESVLIQSATGGLGLASIQVAQSMGAEIYATVGTLEKKEYLIRSCGISPERIFSSRDSNDISRLLASTNGKGFNVILSTSNGDLMHETWRCIAPRGRFIDVGRVDVQNHGTIALEVFERNATFSSFDLSTMAVQDPEFCAELIQEVGDMLRSGQVQPIPFKTFDINELDKGMLYFSQGKHIGKVVASYRNQEAVVKMIPPKPEAYFDPSAEYVLVGGLGGLGRSILQWMVSRGALHFTIMSRSGDARLSKEASEMIETLRSQGITVELVACDINVKESVSSAIAAASLHRPIKGILHAAVAFLDQPFDTLPYAQWKGGLSAKVQGTINLHEVTIEQKLPLDFFIMTSSFEAVVALPTQAAYCAANSFQDAFARYRRLQGLPATAIAFGLITEIGDVGQRDATRQMIQRNGLYRTGELGFLRLLEAAFLDSPESKPDWHAYDPLAEAQITTCLEPSQLAKIAHQVGEGPPPRWHSDAKFSHLFRAMQDCLSTSQNSQQVKSVVSAVATAVDAAIQSGNIGQAGSLIANAIAERTASLLMIPSESIGTQKSVAQYGVDSLIAVELRSWVALMFGVSIPLLKLLDEKISIRELGGWIAKERESKL</sequence>
<dbReference type="InterPro" id="IPR020807">
    <property type="entry name" value="PKS_DH"/>
</dbReference>
<dbReference type="PROSITE" id="PS00012">
    <property type="entry name" value="PHOSPHOPANTETHEINE"/>
    <property type="match status" value="1"/>
</dbReference>
<dbReference type="InterPro" id="IPR057326">
    <property type="entry name" value="KR_dom"/>
</dbReference>
<dbReference type="InterPro" id="IPR020843">
    <property type="entry name" value="ER"/>
</dbReference>
<evidence type="ECO:0000256" key="9">
    <source>
        <dbReference type="SAM" id="MobiDB-lite"/>
    </source>
</evidence>
<dbReference type="PANTHER" id="PTHR43775:SF50">
    <property type="entry name" value="HIGHLY REDUCING POLYKETIDE SYNTHASE SRDA"/>
    <property type="match status" value="1"/>
</dbReference>
<dbReference type="EMBL" id="ML986496">
    <property type="protein sequence ID" value="KAF2275719.1"/>
    <property type="molecule type" value="Genomic_DNA"/>
</dbReference>
<dbReference type="SUPFAM" id="SSF50129">
    <property type="entry name" value="GroES-like"/>
    <property type="match status" value="1"/>
</dbReference>
<dbReference type="InterPro" id="IPR049551">
    <property type="entry name" value="PKS_DH_C"/>
</dbReference>
<feature type="compositionally biased region" description="Basic and acidic residues" evidence="9">
    <location>
        <begin position="1"/>
        <end position="12"/>
    </location>
</feature>
<dbReference type="GO" id="GO:0016491">
    <property type="term" value="F:oxidoreductase activity"/>
    <property type="evidence" value="ECO:0007669"/>
    <property type="project" value="UniProtKB-KW"/>
</dbReference>
<dbReference type="Gene3D" id="3.10.129.110">
    <property type="entry name" value="Polyketide synthase dehydratase"/>
    <property type="match status" value="1"/>
</dbReference>
<dbReference type="Pfam" id="PF00698">
    <property type="entry name" value="Acyl_transf_1"/>
    <property type="match status" value="1"/>
</dbReference>
<feature type="region of interest" description="Disordered" evidence="9">
    <location>
        <begin position="1"/>
        <end position="25"/>
    </location>
</feature>
<dbReference type="InterPro" id="IPR049900">
    <property type="entry name" value="PKS_mFAS_DH"/>
</dbReference>
<evidence type="ECO:0000256" key="6">
    <source>
        <dbReference type="ARBA" id="ARBA00023268"/>
    </source>
</evidence>
<feature type="active site" description="Proton donor; for dehydratase activity" evidence="8">
    <location>
        <position position="1213"/>
    </location>
</feature>
<dbReference type="Pfam" id="PF00550">
    <property type="entry name" value="PP-binding"/>
    <property type="match status" value="1"/>
</dbReference>
<evidence type="ECO:0000259" key="10">
    <source>
        <dbReference type="PROSITE" id="PS50075"/>
    </source>
</evidence>
<evidence type="ECO:0000313" key="14">
    <source>
        <dbReference type="Proteomes" id="UP000800097"/>
    </source>
</evidence>
<dbReference type="Pfam" id="PF13602">
    <property type="entry name" value="ADH_zinc_N_2"/>
    <property type="match status" value="1"/>
</dbReference>
<dbReference type="InterPro" id="IPR009081">
    <property type="entry name" value="PP-bd_ACP"/>
</dbReference>
<organism evidence="13 14">
    <name type="scientific">Westerdykella ornata</name>
    <dbReference type="NCBI Taxonomy" id="318751"/>
    <lineage>
        <taxon>Eukaryota</taxon>
        <taxon>Fungi</taxon>
        <taxon>Dikarya</taxon>
        <taxon>Ascomycota</taxon>
        <taxon>Pezizomycotina</taxon>
        <taxon>Dothideomycetes</taxon>
        <taxon>Pleosporomycetidae</taxon>
        <taxon>Pleosporales</taxon>
        <taxon>Sporormiaceae</taxon>
        <taxon>Westerdykella</taxon>
    </lineage>
</organism>
<feature type="domain" description="Ketosynthase family 3 (KS3)" evidence="11">
    <location>
        <begin position="31"/>
        <end position="455"/>
    </location>
</feature>
<dbReference type="SMART" id="SM00822">
    <property type="entry name" value="PKS_KR"/>
    <property type="match status" value="1"/>
</dbReference>
<dbReference type="PROSITE" id="PS52004">
    <property type="entry name" value="KS3_2"/>
    <property type="match status" value="1"/>
</dbReference>
<dbReference type="InterPro" id="IPR056501">
    <property type="entry name" value="NAD-bd_HRPKS_sdrA"/>
</dbReference>
<evidence type="ECO:0000259" key="11">
    <source>
        <dbReference type="PROSITE" id="PS52004"/>
    </source>
</evidence>
<dbReference type="InterPro" id="IPR011032">
    <property type="entry name" value="GroES-like_sf"/>
</dbReference>
<feature type="domain" description="Carrier" evidence="10">
    <location>
        <begin position="2517"/>
        <end position="2595"/>
    </location>
</feature>
<dbReference type="GO" id="GO:0031177">
    <property type="term" value="F:phosphopantetheine binding"/>
    <property type="evidence" value="ECO:0007669"/>
    <property type="project" value="InterPro"/>
</dbReference>
<keyword evidence="2" id="KW-0597">Phosphoprotein</keyword>
<dbReference type="InterPro" id="IPR001227">
    <property type="entry name" value="Ac_transferase_dom_sf"/>
</dbReference>
<dbReference type="InterPro" id="IPR049552">
    <property type="entry name" value="PKS_DH_N"/>
</dbReference>
<dbReference type="InterPro" id="IPR016036">
    <property type="entry name" value="Malonyl_transacylase_ACP-bd"/>
</dbReference>
<dbReference type="Pfam" id="PF14765">
    <property type="entry name" value="PS-DH"/>
    <property type="match status" value="1"/>
</dbReference>
<dbReference type="InterPro" id="IPR020806">
    <property type="entry name" value="PKS_PP-bd"/>
</dbReference>
<dbReference type="PROSITE" id="PS50075">
    <property type="entry name" value="CARRIER"/>
    <property type="match status" value="1"/>
</dbReference>
<dbReference type="InterPro" id="IPR016039">
    <property type="entry name" value="Thiolase-like"/>
</dbReference>
<dbReference type="PROSITE" id="PS52019">
    <property type="entry name" value="PKS_MFAS_DH"/>
    <property type="match status" value="1"/>
</dbReference>
<dbReference type="InterPro" id="IPR013968">
    <property type="entry name" value="PKS_KR"/>
</dbReference>
<evidence type="ECO:0000256" key="4">
    <source>
        <dbReference type="ARBA" id="ARBA00022857"/>
    </source>
</evidence>
<dbReference type="SMART" id="SM00827">
    <property type="entry name" value="PKS_AT"/>
    <property type="match status" value="1"/>
</dbReference>
<dbReference type="Gene3D" id="3.40.366.10">
    <property type="entry name" value="Malonyl-Coenzyme A Acyl Carrier Protein, domain 2"/>
    <property type="match status" value="1"/>
</dbReference>
<proteinExistence type="predicted"/>
<dbReference type="InterPro" id="IPR018201">
    <property type="entry name" value="Ketoacyl_synth_AS"/>
</dbReference>
<dbReference type="PANTHER" id="PTHR43775">
    <property type="entry name" value="FATTY ACID SYNTHASE"/>
    <property type="match status" value="1"/>
</dbReference>
<dbReference type="InterPro" id="IPR050091">
    <property type="entry name" value="PKS_NRPS_Biosynth_Enz"/>
</dbReference>
<dbReference type="Gene3D" id="3.40.50.720">
    <property type="entry name" value="NAD(P)-binding Rossmann-like Domain"/>
    <property type="match status" value="2"/>
</dbReference>
<dbReference type="Pfam" id="PF00109">
    <property type="entry name" value="ketoacyl-synt"/>
    <property type="match status" value="1"/>
</dbReference>
<dbReference type="Gene3D" id="3.40.50.150">
    <property type="entry name" value="Vaccinia Virus protein VP39"/>
    <property type="match status" value="1"/>
</dbReference>
<evidence type="ECO:0000313" key="13">
    <source>
        <dbReference type="EMBL" id="KAF2275719.1"/>
    </source>
</evidence>
<feature type="active site" description="Proton acceptor; for dehydratase activity" evidence="8">
    <location>
        <position position="1031"/>
    </location>
</feature>
<keyword evidence="7" id="KW-0012">Acyltransferase</keyword>
<dbReference type="SMART" id="SM00825">
    <property type="entry name" value="PKS_KS"/>
    <property type="match status" value="1"/>
</dbReference>
<dbReference type="RefSeq" id="XP_033653258.1">
    <property type="nucleotide sequence ID" value="XM_033801624.1"/>
</dbReference>
<dbReference type="Pfam" id="PF08659">
    <property type="entry name" value="KR"/>
    <property type="match status" value="1"/>
</dbReference>
<dbReference type="SMART" id="SM00826">
    <property type="entry name" value="PKS_DH"/>
    <property type="match status" value="1"/>
</dbReference>
<evidence type="ECO:0000256" key="8">
    <source>
        <dbReference type="PROSITE-ProRule" id="PRU01363"/>
    </source>
</evidence>
<dbReference type="SMART" id="SM00823">
    <property type="entry name" value="PKS_PP"/>
    <property type="match status" value="1"/>
</dbReference>
<feature type="region of interest" description="C-terminal hotdog fold" evidence="8">
    <location>
        <begin position="1146"/>
        <end position="1300"/>
    </location>
</feature>
<dbReference type="Pfam" id="PF16197">
    <property type="entry name" value="KAsynt_C_assoc"/>
    <property type="match status" value="1"/>
</dbReference>
<feature type="domain" description="PKS/mFAS DH" evidence="12">
    <location>
        <begin position="999"/>
        <end position="1300"/>
    </location>
</feature>
<dbReference type="Pfam" id="PF08240">
    <property type="entry name" value="ADH_N"/>
    <property type="match status" value="1"/>
</dbReference>
<protein>
    <submittedName>
        <fullName evidence="13">Polyketide synthase</fullName>
    </submittedName>
</protein>
<name>A0A6A6JLD0_WESOR</name>
<dbReference type="SUPFAM" id="SSF53335">
    <property type="entry name" value="S-adenosyl-L-methionine-dependent methyltransferases"/>
    <property type="match status" value="1"/>
</dbReference>
<dbReference type="CDD" id="cd00833">
    <property type="entry name" value="PKS"/>
    <property type="match status" value="1"/>
</dbReference>
<dbReference type="PROSITE" id="PS00606">
    <property type="entry name" value="KS3_1"/>
    <property type="match status" value="1"/>
</dbReference>
<dbReference type="GO" id="GO:0030639">
    <property type="term" value="P:polyketide biosynthetic process"/>
    <property type="evidence" value="ECO:0007669"/>
    <property type="project" value="UniProtKB-ARBA"/>
</dbReference>
<dbReference type="InterPro" id="IPR036736">
    <property type="entry name" value="ACP-like_sf"/>
</dbReference>
<dbReference type="InterPro" id="IPR014031">
    <property type="entry name" value="Ketoacyl_synth_C"/>
</dbReference>
<dbReference type="InterPro" id="IPR006162">
    <property type="entry name" value="Ppantetheine_attach_site"/>
</dbReference>
<feature type="region of interest" description="N-terminal hotdog fold" evidence="8">
    <location>
        <begin position="999"/>
        <end position="1133"/>
    </location>
</feature>
<dbReference type="InterPro" id="IPR014030">
    <property type="entry name" value="Ketoacyl_synth_N"/>
</dbReference>
<accession>A0A6A6JLD0</accession>
<keyword evidence="14" id="KW-1185">Reference proteome</keyword>
<dbReference type="GeneID" id="54554799"/>
<keyword evidence="6" id="KW-0511">Multifunctional enzyme</keyword>
<dbReference type="Pfam" id="PF02801">
    <property type="entry name" value="Ketoacyl-synt_C"/>
    <property type="match status" value="1"/>
</dbReference>
<dbReference type="GO" id="GO:0004312">
    <property type="term" value="F:fatty acid synthase activity"/>
    <property type="evidence" value="ECO:0007669"/>
    <property type="project" value="TreeGrafter"/>
</dbReference>
<dbReference type="Pfam" id="PF08242">
    <property type="entry name" value="Methyltransf_12"/>
    <property type="match status" value="1"/>
</dbReference>
<dbReference type="Gene3D" id="1.10.1200.10">
    <property type="entry name" value="ACP-like"/>
    <property type="match status" value="1"/>
</dbReference>
<dbReference type="InterPro" id="IPR014043">
    <property type="entry name" value="Acyl_transferase_dom"/>
</dbReference>
<dbReference type="CDD" id="cd02440">
    <property type="entry name" value="AdoMet_MTases"/>
    <property type="match status" value="1"/>
</dbReference>
<keyword evidence="5" id="KW-0560">Oxidoreductase</keyword>
<dbReference type="Pfam" id="PF23114">
    <property type="entry name" value="NAD-bd_HRPKS_sdrA"/>
    <property type="match status" value="1"/>
</dbReference>
<dbReference type="InterPro" id="IPR013154">
    <property type="entry name" value="ADH-like_N"/>
</dbReference>
<dbReference type="Gene3D" id="3.90.180.10">
    <property type="entry name" value="Medium-chain alcohol dehydrogenases, catalytic domain"/>
    <property type="match status" value="1"/>
</dbReference>
<keyword evidence="1" id="KW-0596">Phosphopantetheine</keyword>
<evidence type="ECO:0000259" key="12">
    <source>
        <dbReference type="PROSITE" id="PS52019"/>
    </source>
</evidence>
<dbReference type="CDD" id="cd05195">
    <property type="entry name" value="enoyl_red"/>
    <property type="match status" value="1"/>
</dbReference>
<dbReference type="OrthoDB" id="329835at2759"/>
<evidence type="ECO:0000256" key="2">
    <source>
        <dbReference type="ARBA" id="ARBA00022553"/>
    </source>
</evidence>
<dbReference type="InterPro" id="IPR016035">
    <property type="entry name" value="Acyl_Trfase/lysoPLipase"/>
</dbReference>
<dbReference type="GO" id="GO:0006633">
    <property type="term" value="P:fatty acid biosynthetic process"/>
    <property type="evidence" value="ECO:0007669"/>
    <property type="project" value="InterPro"/>
</dbReference>
<dbReference type="InterPro" id="IPR042104">
    <property type="entry name" value="PKS_dehydratase_sf"/>
</dbReference>
<gene>
    <name evidence="13" type="ORF">EI97DRAFT_467862</name>
</gene>
<evidence type="ECO:0000256" key="3">
    <source>
        <dbReference type="ARBA" id="ARBA00022679"/>
    </source>
</evidence>
<dbReference type="InterPro" id="IPR020841">
    <property type="entry name" value="PKS_Beta-ketoAc_synthase_dom"/>
</dbReference>
<dbReference type="GO" id="GO:0032259">
    <property type="term" value="P:methylation"/>
    <property type="evidence" value="ECO:0007669"/>
    <property type="project" value="UniProtKB-KW"/>
</dbReference>
<dbReference type="InterPro" id="IPR013217">
    <property type="entry name" value="Methyltransf_12"/>
</dbReference>
<dbReference type="SUPFAM" id="SSF53901">
    <property type="entry name" value="Thiolase-like"/>
    <property type="match status" value="1"/>
</dbReference>
<dbReference type="CDD" id="cd05274">
    <property type="entry name" value="KR_FAS_SDR_x"/>
    <property type="match status" value="1"/>
</dbReference>
<keyword evidence="3" id="KW-0808">Transferase</keyword>
<dbReference type="Pfam" id="PF22621">
    <property type="entry name" value="CurL-like_PKS_C"/>
    <property type="match status" value="1"/>
</dbReference>
<evidence type="ECO:0000256" key="1">
    <source>
        <dbReference type="ARBA" id="ARBA00022450"/>
    </source>
</evidence>
<dbReference type="InterPro" id="IPR029063">
    <property type="entry name" value="SAM-dependent_MTases_sf"/>
</dbReference>
<evidence type="ECO:0000256" key="7">
    <source>
        <dbReference type="ARBA" id="ARBA00023315"/>
    </source>
</evidence>
<dbReference type="SMART" id="SM00829">
    <property type="entry name" value="PKS_ER"/>
    <property type="match status" value="1"/>
</dbReference>
<dbReference type="SUPFAM" id="SSF51735">
    <property type="entry name" value="NAD(P)-binding Rossmann-fold domains"/>
    <property type="match status" value="2"/>
</dbReference>
<dbReference type="GO" id="GO:0008168">
    <property type="term" value="F:methyltransferase activity"/>
    <property type="evidence" value="ECO:0007669"/>
    <property type="project" value="UniProtKB-KW"/>
</dbReference>
<dbReference type="Pfam" id="PF21089">
    <property type="entry name" value="PKS_DH_N"/>
    <property type="match status" value="1"/>
</dbReference>
<dbReference type="SUPFAM" id="SSF52151">
    <property type="entry name" value="FabD/lysophospholipase-like"/>
    <property type="match status" value="1"/>
</dbReference>
<dbReference type="GO" id="GO:0004315">
    <property type="term" value="F:3-oxoacyl-[acyl-carrier-protein] synthase activity"/>
    <property type="evidence" value="ECO:0007669"/>
    <property type="project" value="InterPro"/>
</dbReference>
<reference evidence="13" key="1">
    <citation type="journal article" date="2020" name="Stud. Mycol.">
        <title>101 Dothideomycetes genomes: a test case for predicting lifestyles and emergence of pathogens.</title>
        <authorList>
            <person name="Haridas S."/>
            <person name="Albert R."/>
            <person name="Binder M."/>
            <person name="Bloem J."/>
            <person name="Labutti K."/>
            <person name="Salamov A."/>
            <person name="Andreopoulos B."/>
            <person name="Baker S."/>
            <person name="Barry K."/>
            <person name="Bills G."/>
            <person name="Bluhm B."/>
            <person name="Cannon C."/>
            <person name="Castanera R."/>
            <person name="Culley D."/>
            <person name="Daum C."/>
            <person name="Ezra D."/>
            <person name="Gonzalez J."/>
            <person name="Henrissat B."/>
            <person name="Kuo A."/>
            <person name="Liang C."/>
            <person name="Lipzen A."/>
            <person name="Lutzoni F."/>
            <person name="Magnuson J."/>
            <person name="Mondo S."/>
            <person name="Nolan M."/>
            <person name="Ohm R."/>
            <person name="Pangilinan J."/>
            <person name="Park H.-J."/>
            <person name="Ramirez L."/>
            <person name="Alfaro M."/>
            <person name="Sun H."/>
            <person name="Tritt A."/>
            <person name="Yoshinaga Y."/>
            <person name="Zwiers L.-H."/>
            <person name="Turgeon B."/>
            <person name="Goodwin S."/>
            <person name="Spatafora J."/>
            <person name="Crous P."/>
            <person name="Grigoriev I."/>
        </authorList>
    </citation>
    <scope>NUCLEOTIDE SEQUENCE</scope>
    <source>
        <strain evidence="13">CBS 379.55</strain>
    </source>
</reference>
<dbReference type="SUPFAM" id="SSF55048">
    <property type="entry name" value="Probable ACP-binding domain of malonyl-CoA ACP transacylase"/>
    <property type="match status" value="1"/>
</dbReference>
<dbReference type="Proteomes" id="UP000800097">
    <property type="component" value="Unassembled WGS sequence"/>
</dbReference>
<evidence type="ECO:0000256" key="5">
    <source>
        <dbReference type="ARBA" id="ARBA00023002"/>
    </source>
</evidence>
<dbReference type="InterPro" id="IPR032821">
    <property type="entry name" value="PKS_assoc"/>
</dbReference>
<dbReference type="SUPFAM" id="SSF47336">
    <property type="entry name" value="ACP-like"/>
    <property type="match status" value="1"/>
</dbReference>
<dbReference type="Gene3D" id="3.40.47.10">
    <property type="match status" value="1"/>
</dbReference>
<dbReference type="InterPro" id="IPR036291">
    <property type="entry name" value="NAD(P)-bd_dom_sf"/>
</dbReference>
<keyword evidence="4" id="KW-0521">NADP</keyword>